<dbReference type="InterPro" id="IPR029499">
    <property type="entry name" value="PduO-typ"/>
</dbReference>
<keyword evidence="1 4" id="KW-0808">Transferase</keyword>
<organism evidence="6 7">
    <name type="scientific">Porites evermanni</name>
    <dbReference type="NCBI Taxonomy" id="104178"/>
    <lineage>
        <taxon>Eukaryota</taxon>
        <taxon>Metazoa</taxon>
        <taxon>Cnidaria</taxon>
        <taxon>Anthozoa</taxon>
        <taxon>Hexacorallia</taxon>
        <taxon>Scleractinia</taxon>
        <taxon>Fungiina</taxon>
        <taxon>Poritidae</taxon>
        <taxon>Porites</taxon>
    </lineage>
</organism>
<proteinExistence type="inferred from homology"/>
<comment type="caution">
    <text evidence="6">The sequence shown here is derived from an EMBL/GenBank/DDBJ whole genome shotgun (WGS) entry which is preliminary data.</text>
</comment>
<evidence type="ECO:0000256" key="2">
    <source>
        <dbReference type="ARBA" id="ARBA00022741"/>
    </source>
</evidence>
<reference evidence="6 7" key="1">
    <citation type="submission" date="2022-05" db="EMBL/GenBank/DDBJ databases">
        <authorList>
            <consortium name="Genoscope - CEA"/>
            <person name="William W."/>
        </authorList>
    </citation>
    <scope>NUCLEOTIDE SEQUENCE [LARGE SCALE GENOMIC DNA]</scope>
</reference>
<comment type="similarity">
    <text evidence="4">Belongs to the Cob(I)alamin adenosyltransferase family.</text>
</comment>
<dbReference type="InterPro" id="IPR016030">
    <property type="entry name" value="CblAdoTrfase-like"/>
</dbReference>
<dbReference type="InterPro" id="IPR036451">
    <property type="entry name" value="CblAdoTrfase-like_sf"/>
</dbReference>
<dbReference type="Gene3D" id="1.20.1200.10">
    <property type="entry name" value="Cobalamin adenosyltransferase-like"/>
    <property type="match status" value="1"/>
</dbReference>
<dbReference type="NCBIfam" id="TIGR00636">
    <property type="entry name" value="PduO_Nterm"/>
    <property type="match status" value="1"/>
</dbReference>
<evidence type="ECO:0000256" key="1">
    <source>
        <dbReference type="ARBA" id="ARBA00022679"/>
    </source>
</evidence>
<accession>A0ABN8MIJ3</accession>
<dbReference type="Pfam" id="PF01923">
    <property type="entry name" value="Cob_adeno_trans"/>
    <property type="match status" value="1"/>
</dbReference>
<protein>
    <recommendedName>
        <fullName evidence="5">Cobalamin adenosyltransferase-like domain-containing protein</fullName>
    </recommendedName>
</protein>
<evidence type="ECO:0000256" key="4">
    <source>
        <dbReference type="RuleBase" id="RU366026"/>
    </source>
</evidence>
<keyword evidence="2 4" id="KW-0547">Nucleotide-binding</keyword>
<sequence>MSSSTVGPKIYTRTGDKGYTSTYGGERRLKTDVLFEALGATDELSSFIGVAREYCEEAGHKEVVLKLEEIQCILQDVGANVATPRQSSSERTLKKTEFNPETADILEEWIDTYHSQLPPLRNFILPSGGKSSAMLHVARSVCRRAERRIVPLVQNGSVEPAVGKFLNRLSDFLFTAARFVAKTEGRTEKVYRRIQR</sequence>
<dbReference type="PANTHER" id="PTHR12213:SF0">
    <property type="entry name" value="CORRINOID ADENOSYLTRANSFERASE MMAB"/>
    <property type="match status" value="1"/>
</dbReference>
<dbReference type="PANTHER" id="PTHR12213">
    <property type="entry name" value="CORRINOID ADENOSYLTRANSFERASE"/>
    <property type="match status" value="1"/>
</dbReference>
<gene>
    <name evidence="6" type="ORF">PEVE_00030526</name>
</gene>
<evidence type="ECO:0000313" key="6">
    <source>
        <dbReference type="EMBL" id="CAH3027026.1"/>
    </source>
</evidence>
<evidence type="ECO:0000313" key="7">
    <source>
        <dbReference type="Proteomes" id="UP001159427"/>
    </source>
</evidence>
<dbReference type="Proteomes" id="UP001159427">
    <property type="component" value="Unassembled WGS sequence"/>
</dbReference>
<feature type="domain" description="Cobalamin adenosyltransferase-like" evidence="5">
    <location>
        <begin position="10"/>
        <end position="180"/>
    </location>
</feature>
<name>A0ABN8MIJ3_9CNID</name>
<dbReference type="SUPFAM" id="SSF89028">
    <property type="entry name" value="Cobalamin adenosyltransferase-like"/>
    <property type="match status" value="1"/>
</dbReference>
<evidence type="ECO:0000259" key="5">
    <source>
        <dbReference type="Pfam" id="PF01923"/>
    </source>
</evidence>
<keyword evidence="7" id="KW-1185">Reference proteome</keyword>
<keyword evidence="3 4" id="KW-0067">ATP-binding</keyword>
<evidence type="ECO:0000256" key="3">
    <source>
        <dbReference type="ARBA" id="ARBA00022840"/>
    </source>
</evidence>
<dbReference type="EMBL" id="CALNXI010000432">
    <property type="protein sequence ID" value="CAH3027026.1"/>
    <property type="molecule type" value="Genomic_DNA"/>
</dbReference>